<dbReference type="EMBL" id="RBPQ01000136">
    <property type="protein sequence ID" value="RMO27629.1"/>
    <property type="molecule type" value="Genomic_DNA"/>
</dbReference>
<organism evidence="2 3">
    <name type="scientific">Pseudomonas syringae pv. pisi</name>
    <dbReference type="NCBI Taxonomy" id="59510"/>
    <lineage>
        <taxon>Bacteria</taxon>
        <taxon>Pseudomonadati</taxon>
        <taxon>Pseudomonadota</taxon>
        <taxon>Gammaproteobacteria</taxon>
        <taxon>Pseudomonadales</taxon>
        <taxon>Pseudomonadaceae</taxon>
        <taxon>Pseudomonas</taxon>
        <taxon>Pseudomonas syringae</taxon>
    </lineage>
</organism>
<comment type="caution">
    <text evidence="2">The sequence shown here is derived from an EMBL/GenBank/DDBJ whole genome shotgun (WGS) entry which is preliminary data.</text>
</comment>
<evidence type="ECO:0000313" key="2">
    <source>
        <dbReference type="EMBL" id="RMO27629.1"/>
    </source>
</evidence>
<dbReference type="GO" id="GO:0003677">
    <property type="term" value="F:DNA binding"/>
    <property type="evidence" value="ECO:0007669"/>
    <property type="project" value="InterPro"/>
</dbReference>
<proteinExistence type="predicted"/>
<feature type="domain" description="HTH cro/C1-type" evidence="1">
    <location>
        <begin position="11"/>
        <end position="63"/>
    </location>
</feature>
<sequence length="152" mass="16247">MSKRAGLAAALRAVRAIKGLSQSDLGEAADRKFVYRLESGKSDMTLGKLDEIARAAGINPITLMVLSAVTNTGLSARDIMESVRAELDAFESDGGYVALTSQVQDGAVVSRASERQKRLEVVQACKATGMTQREAAQHLNLAKSTVADLWNH</sequence>
<protein>
    <submittedName>
        <fullName evidence="2">Cro/CI family transcriptional regulator</fullName>
    </submittedName>
</protein>
<name>A0A3M3U361_PSESJ</name>
<dbReference type="AlphaFoldDB" id="A0A3M3U361"/>
<dbReference type="SMART" id="SM00530">
    <property type="entry name" value="HTH_XRE"/>
    <property type="match status" value="1"/>
</dbReference>
<dbReference type="SUPFAM" id="SSF47413">
    <property type="entry name" value="lambda repressor-like DNA-binding domains"/>
    <property type="match status" value="1"/>
</dbReference>
<dbReference type="RefSeq" id="WP_110818092.1">
    <property type="nucleotide sequence ID" value="NZ_QJTX01000011.1"/>
</dbReference>
<dbReference type="Proteomes" id="UP000276886">
    <property type="component" value="Unassembled WGS sequence"/>
</dbReference>
<reference evidence="2 3" key="1">
    <citation type="submission" date="2018-08" db="EMBL/GenBank/DDBJ databases">
        <title>Recombination of ecologically and evolutionarily significant loci maintains genetic cohesion in the Pseudomonas syringae species complex.</title>
        <authorList>
            <person name="Dillon M."/>
            <person name="Thakur S."/>
            <person name="Almeida R.N.D."/>
            <person name="Weir B.S."/>
            <person name="Guttman D.S."/>
        </authorList>
    </citation>
    <scope>NUCLEOTIDE SEQUENCE [LARGE SCALE GENOMIC DNA]</scope>
    <source>
        <strain evidence="2 3">ICMP 2788</strain>
    </source>
</reference>
<dbReference type="CDD" id="cd00093">
    <property type="entry name" value="HTH_XRE"/>
    <property type="match status" value="1"/>
</dbReference>
<dbReference type="Pfam" id="PF01381">
    <property type="entry name" value="HTH_3"/>
    <property type="match status" value="1"/>
</dbReference>
<dbReference type="InterPro" id="IPR010982">
    <property type="entry name" value="Lambda_DNA-bd_dom_sf"/>
</dbReference>
<dbReference type="Gene3D" id="1.10.260.40">
    <property type="entry name" value="lambda repressor-like DNA-binding domains"/>
    <property type="match status" value="1"/>
</dbReference>
<evidence type="ECO:0000313" key="3">
    <source>
        <dbReference type="Proteomes" id="UP000276886"/>
    </source>
</evidence>
<gene>
    <name evidence="2" type="ORF">ALQ44_02881</name>
</gene>
<accession>A0A3M3U361</accession>
<dbReference type="PROSITE" id="PS50943">
    <property type="entry name" value="HTH_CROC1"/>
    <property type="match status" value="1"/>
</dbReference>
<evidence type="ECO:0000259" key="1">
    <source>
        <dbReference type="PROSITE" id="PS50943"/>
    </source>
</evidence>
<dbReference type="InterPro" id="IPR001387">
    <property type="entry name" value="Cro/C1-type_HTH"/>
</dbReference>